<keyword evidence="1" id="KW-0732">Signal</keyword>
<dbReference type="InterPro" id="IPR011089">
    <property type="entry name" value="GmrSD_C"/>
</dbReference>
<sequence length="209" mass="22283">MKSAIFLTIASATLISAAPAPVHLTARAPPNIPSASQARTQLAGLTVAAQGPQDGYSRDLFPHWITQSGACNTREEVLKRDGTNVVTNSACASTSGSWASPYDGATWTDAADVDIDHMVPLSNAWKSGAASWTTARRQAFANDLTNPQLLAVTDNVNQAKGDKGPEDWKPPLTSYYCTYSRMWIKVKSVYGLTITSAEKTALTSMLGTC</sequence>
<dbReference type="EMBL" id="CP069027">
    <property type="protein sequence ID" value="QRC95709.1"/>
    <property type="molecule type" value="Genomic_DNA"/>
</dbReference>
<feature type="domain" description="GmrSD restriction endonucleases C-terminal" evidence="2">
    <location>
        <begin position="108"/>
        <end position="203"/>
    </location>
</feature>
<feature type="chain" id="PRO_5034288972" description="GmrSD restriction endonucleases C-terminal domain-containing protein" evidence="1">
    <location>
        <begin position="18"/>
        <end position="209"/>
    </location>
</feature>
<evidence type="ECO:0000256" key="1">
    <source>
        <dbReference type="SAM" id="SignalP"/>
    </source>
</evidence>
<dbReference type="Pfam" id="PF07510">
    <property type="entry name" value="GmrSD_C"/>
    <property type="match status" value="1"/>
</dbReference>
<dbReference type="OMA" id="ASYYCTY"/>
<dbReference type="Proteomes" id="UP000663193">
    <property type="component" value="Chromosome 5"/>
</dbReference>
<dbReference type="PANTHER" id="PTHR24094">
    <property type="entry name" value="SECRETED PROTEIN"/>
    <property type="match status" value="1"/>
</dbReference>
<organism evidence="3 4">
    <name type="scientific">Phaeosphaeria nodorum (strain SN15 / ATCC MYA-4574 / FGSC 10173)</name>
    <name type="common">Glume blotch fungus</name>
    <name type="synonym">Parastagonospora nodorum</name>
    <dbReference type="NCBI Taxonomy" id="321614"/>
    <lineage>
        <taxon>Eukaryota</taxon>
        <taxon>Fungi</taxon>
        <taxon>Dikarya</taxon>
        <taxon>Ascomycota</taxon>
        <taxon>Pezizomycotina</taxon>
        <taxon>Dothideomycetes</taxon>
        <taxon>Pleosporomycetidae</taxon>
        <taxon>Pleosporales</taxon>
        <taxon>Pleosporineae</taxon>
        <taxon>Phaeosphaeriaceae</taxon>
        <taxon>Parastagonospora</taxon>
    </lineage>
</organism>
<name>A0A7U2EZ20_PHANO</name>
<reference evidence="4" key="1">
    <citation type="journal article" date="2021" name="BMC Genomics">
        <title>Chromosome-level genome assembly and manually-curated proteome of model necrotroph Parastagonospora nodorum Sn15 reveals a genome-wide trove of candidate effector homologs, and redundancy of virulence-related functions within an accessory chromosome.</title>
        <authorList>
            <person name="Bertazzoni S."/>
            <person name="Jones D.A.B."/>
            <person name="Phan H.T."/>
            <person name="Tan K.-C."/>
            <person name="Hane J.K."/>
        </authorList>
    </citation>
    <scope>NUCLEOTIDE SEQUENCE [LARGE SCALE GENOMIC DNA]</scope>
    <source>
        <strain evidence="4">SN15 / ATCC MYA-4574 / FGSC 10173)</strain>
    </source>
</reference>
<evidence type="ECO:0000313" key="4">
    <source>
        <dbReference type="Proteomes" id="UP000663193"/>
    </source>
</evidence>
<feature type="signal peptide" evidence="1">
    <location>
        <begin position="1"/>
        <end position="17"/>
    </location>
</feature>
<dbReference type="PANTHER" id="PTHR24094:SF15">
    <property type="entry name" value="AMP-DEPENDENT SYNTHETASE_LIGASE DOMAIN-CONTAINING PROTEIN-RELATED"/>
    <property type="match status" value="1"/>
</dbReference>
<dbReference type="OrthoDB" id="3162605at2759"/>
<protein>
    <recommendedName>
        <fullName evidence="2">GmrSD restriction endonucleases C-terminal domain-containing protein</fullName>
    </recommendedName>
</protein>
<evidence type="ECO:0000259" key="2">
    <source>
        <dbReference type="Pfam" id="PF07510"/>
    </source>
</evidence>
<keyword evidence="4" id="KW-1185">Reference proteome</keyword>
<dbReference type="VEuPathDB" id="FungiDB:JI435_158580"/>
<evidence type="ECO:0000313" key="3">
    <source>
        <dbReference type="EMBL" id="QRC95709.1"/>
    </source>
</evidence>
<dbReference type="AlphaFoldDB" id="A0A7U2EZ20"/>
<dbReference type="RefSeq" id="XP_001805995.1">
    <property type="nucleotide sequence ID" value="XM_001805943.1"/>
</dbReference>
<gene>
    <name evidence="3" type="ORF">JI435_158580</name>
</gene>
<proteinExistence type="predicted"/>
<dbReference type="KEGG" id="pno:SNOG_15858"/>
<accession>A0A7U2EZ20</accession>